<name>X1JZS1_9ZZZZ</name>
<feature type="non-terminal residue" evidence="1">
    <location>
        <position position="107"/>
    </location>
</feature>
<sequence length="107" mass="12546">MFERIKGLILGTRRPELDPYQLESTAEEVVAYYFQSRGQSQQERLIAIKAAAKLARVEVVFTIENDQIIPHYPIDSPWVEFRRELKKCFPLGRFEREVAAVQHVIRD</sequence>
<dbReference type="EMBL" id="BARU01040977">
    <property type="protein sequence ID" value="GAH83504.1"/>
    <property type="molecule type" value="Genomic_DNA"/>
</dbReference>
<accession>X1JZS1</accession>
<evidence type="ECO:0000313" key="1">
    <source>
        <dbReference type="EMBL" id="GAH83504.1"/>
    </source>
</evidence>
<reference evidence="1" key="1">
    <citation type="journal article" date="2014" name="Front. Microbiol.">
        <title>High frequency of phylogenetically diverse reductive dehalogenase-homologous genes in deep subseafloor sedimentary metagenomes.</title>
        <authorList>
            <person name="Kawai M."/>
            <person name="Futagami T."/>
            <person name="Toyoda A."/>
            <person name="Takaki Y."/>
            <person name="Nishi S."/>
            <person name="Hori S."/>
            <person name="Arai W."/>
            <person name="Tsubouchi T."/>
            <person name="Morono Y."/>
            <person name="Uchiyama I."/>
            <person name="Ito T."/>
            <person name="Fujiyama A."/>
            <person name="Inagaki F."/>
            <person name="Takami H."/>
        </authorList>
    </citation>
    <scope>NUCLEOTIDE SEQUENCE</scope>
    <source>
        <strain evidence="1">Expedition CK06-06</strain>
    </source>
</reference>
<gene>
    <name evidence="1" type="ORF">S03H2_63272</name>
</gene>
<proteinExistence type="predicted"/>
<comment type="caution">
    <text evidence="1">The sequence shown here is derived from an EMBL/GenBank/DDBJ whole genome shotgun (WGS) entry which is preliminary data.</text>
</comment>
<organism evidence="1">
    <name type="scientific">marine sediment metagenome</name>
    <dbReference type="NCBI Taxonomy" id="412755"/>
    <lineage>
        <taxon>unclassified sequences</taxon>
        <taxon>metagenomes</taxon>
        <taxon>ecological metagenomes</taxon>
    </lineage>
</organism>
<protein>
    <submittedName>
        <fullName evidence="1">Uncharacterized protein</fullName>
    </submittedName>
</protein>
<dbReference type="AlphaFoldDB" id="X1JZS1"/>